<sequence>MRATSQGATTKLDLVSRFGYEKPDLFIHLVYLEEAGSFVRSYGFNEGKGVKRNKSTGNYKTWLCASTGDGCTWFVALSRQIQVID</sequence>
<dbReference type="HOGENOM" id="CLU_2519525_0_0_1"/>
<keyword evidence="2" id="KW-1185">Reference proteome</keyword>
<protein>
    <submittedName>
        <fullName evidence="1">Uncharacterized protein</fullName>
    </submittedName>
</protein>
<accession>V9DUB3</accession>
<name>V9DUB3_PHYNI</name>
<evidence type="ECO:0000313" key="2">
    <source>
        <dbReference type="Proteomes" id="UP000018721"/>
    </source>
</evidence>
<dbReference type="AlphaFoldDB" id="V9DUB3"/>
<dbReference type="EMBL" id="ANIZ01004016">
    <property type="protein sequence ID" value="ETI30460.1"/>
    <property type="molecule type" value="Genomic_DNA"/>
</dbReference>
<reference evidence="1 2" key="1">
    <citation type="submission" date="2013-11" db="EMBL/GenBank/DDBJ databases">
        <title>The Genome Sequence of Phytophthora parasitica P1569.</title>
        <authorList>
            <consortium name="The Broad Institute Genomics Platform"/>
            <person name="Russ C."/>
            <person name="Tyler B."/>
            <person name="Panabieres F."/>
            <person name="Shan W."/>
            <person name="Tripathy S."/>
            <person name="Grunwald N."/>
            <person name="Machado M."/>
            <person name="Johnson C.S."/>
            <person name="Arredondo F."/>
            <person name="Hong C."/>
            <person name="Coffey M."/>
            <person name="Young S.K."/>
            <person name="Zeng Q."/>
            <person name="Gargeya S."/>
            <person name="Fitzgerald M."/>
            <person name="Abouelleil A."/>
            <person name="Alvarado L."/>
            <person name="Chapman S.B."/>
            <person name="Gainer-Dewar J."/>
            <person name="Goldberg J."/>
            <person name="Griggs A."/>
            <person name="Gujja S."/>
            <person name="Hansen M."/>
            <person name="Howarth C."/>
            <person name="Imamovic A."/>
            <person name="Ireland A."/>
            <person name="Larimer J."/>
            <person name="McCowan C."/>
            <person name="Murphy C."/>
            <person name="Pearson M."/>
            <person name="Poon T.W."/>
            <person name="Priest M."/>
            <person name="Roberts A."/>
            <person name="Saif S."/>
            <person name="Shea T."/>
            <person name="Sykes S."/>
            <person name="Wortman J."/>
            <person name="Nusbaum C."/>
            <person name="Birren B."/>
        </authorList>
    </citation>
    <scope>NUCLEOTIDE SEQUENCE [LARGE SCALE GENOMIC DNA]</scope>
    <source>
        <strain evidence="1 2">P1569</strain>
    </source>
</reference>
<gene>
    <name evidence="1" type="ORF">F443_22416</name>
</gene>
<comment type="caution">
    <text evidence="1">The sequence shown here is derived from an EMBL/GenBank/DDBJ whole genome shotgun (WGS) entry which is preliminary data.</text>
</comment>
<dbReference type="Proteomes" id="UP000018721">
    <property type="component" value="Unassembled WGS sequence"/>
</dbReference>
<feature type="non-terminal residue" evidence="1">
    <location>
        <position position="85"/>
    </location>
</feature>
<proteinExistence type="predicted"/>
<organism evidence="1 2">
    <name type="scientific">Phytophthora nicotianae P1569</name>
    <dbReference type="NCBI Taxonomy" id="1317065"/>
    <lineage>
        <taxon>Eukaryota</taxon>
        <taxon>Sar</taxon>
        <taxon>Stramenopiles</taxon>
        <taxon>Oomycota</taxon>
        <taxon>Peronosporomycetes</taxon>
        <taxon>Peronosporales</taxon>
        <taxon>Peronosporaceae</taxon>
        <taxon>Phytophthora</taxon>
    </lineage>
</organism>
<evidence type="ECO:0000313" key="1">
    <source>
        <dbReference type="EMBL" id="ETI30460.1"/>
    </source>
</evidence>